<keyword evidence="4 6" id="KW-1133">Transmembrane helix</keyword>
<dbReference type="PANTHER" id="PTHR10383:SF9">
    <property type="entry name" value="SERINE INCORPORATOR, ISOFORM F"/>
    <property type="match status" value="1"/>
</dbReference>
<evidence type="ECO:0000256" key="3">
    <source>
        <dbReference type="ARBA" id="ARBA00022692"/>
    </source>
</evidence>
<name>A0ABQ8F1U6_9FUNG</name>
<evidence type="ECO:0000256" key="6">
    <source>
        <dbReference type="SAM" id="Phobius"/>
    </source>
</evidence>
<evidence type="ECO:0000256" key="2">
    <source>
        <dbReference type="ARBA" id="ARBA00006665"/>
    </source>
</evidence>
<evidence type="ECO:0000256" key="5">
    <source>
        <dbReference type="ARBA" id="ARBA00023136"/>
    </source>
</evidence>
<sequence>MCMLCCCGVGSNISLSARTQYSIGLVLACILALLLKENGTRWFPLAVTPECGMACWNNLAVYRISFGLVIYHGFLMILLIGTNSPSDPRINIQNGLLPIKLLVFAGVIVGPFFMSNSLFYQYWIACLIFSALFIILQSIILVDMARTISEACIQSYNQTQSIFSKVMLITITFTSTASFIGITVVLYKYYGKCTENNVFISVNLILNLTLMCVSIVPRVLKHNSKGGLLPSSVLAVYNTFLTAVAVVSNPSDCQTDAVWAAMTTQSSSTTPVKSAGDTAIQIAGIIFLILNIAYLAFSTSTMDLTGIESERVIDNSETTSGPKYNYSVLHLVFILTSFYMASVFTNWTQFSTSNISGVDLSTVNKGVGPMWVSVATGWINWLLYIWSLIAPLVLPDRDFS</sequence>
<feature type="transmembrane region" description="Helical" evidence="6">
    <location>
        <begin position="21"/>
        <end position="39"/>
    </location>
</feature>
<feature type="transmembrane region" description="Helical" evidence="6">
    <location>
        <begin position="120"/>
        <end position="142"/>
    </location>
</feature>
<organism evidence="7 8">
    <name type="scientific">Batrachochytrium salamandrivorans</name>
    <dbReference type="NCBI Taxonomy" id="1357716"/>
    <lineage>
        <taxon>Eukaryota</taxon>
        <taxon>Fungi</taxon>
        <taxon>Fungi incertae sedis</taxon>
        <taxon>Chytridiomycota</taxon>
        <taxon>Chytridiomycota incertae sedis</taxon>
        <taxon>Chytridiomycetes</taxon>
        <taxon>Rhizophydiales</taxon>
        <taxon>Rhizophydiales incertae sedis</taxon>
        <taxon>Batrachochytrium</taxon>
    </lineage>
</organism>
<comment type="subcellular location">
    <subcellularLocation>
        <location evidence="1">Membrane</location>
        <topology evidence="1">Multi-pass membrane protein</topology>
    </subcellularLocation>
</comment>
<feature type="transmembrane region" description="Helical" evidence="6">
    <location>
        <begin position="370"/>
        <end position="394"/>
    </location>
</feature>
<gene>
    <name evidence="7" type="ORF">BASA50_009254</name>
</gene>
<accession>A0ABQ8F1U6</accession>
<protein>
    <submittedName>
        <fullName evidence="7">Uncharacterized protein</fullName>
    </submittedName>
</protein>
<proteinExistence type="inferred from homology"/>
<dbReference type="InterPro" id="IPR005016">
    <property type="entry name" value="TDE1/TMS"/>
</dbReference>
<evidence type="ECO:0000313" key="7">
    <source>
        <dbReference type="EMBL" id="KAH6590605.1"/>
    </source>
</evidence>
<reference evidence="7 8" key="1">
    <citation type="submission" date="2021-02" db="EMBL/GenBank/DDBJ databases">
        <title>Variation within the Batrachochytrium salamandrivorans European outbreak.</title>
        <authorList>
            <person name="Kelly M."/>
            <person name="Pasmans F."/>
            <person name="Shea T.P."/>
            <person name="Munoz J.F."/>
            <person name="Carranza S."/>
            <person name="Cuomo C.A."/>
            <person name="Martel A."/>
        </authorList>
    </citation>
    <scope>NUCLEOTIDE SEQUENCE [LARGE SCALE GENOMIC DNA]</scope>
    <source>
        <strain evidence="7 8">AMFP18/2</strain>
    </source>
</reference>
<feature type="transmembrane region" description="Helical" evidence="6">
    <location>
        <begin position="94"/>
        <end position="114"/>
    </location>
</feature>
<feature type="transmembrane region" description="Helical" evidence="6">
    <location>
        <begin position="162"/>
        <end position="186"/>
    </location>
</feature>
<evidence type="ECO:0000313" key="8">
    <source>
        <dbReference type="Proteomes" id="UP001648503"/>
    </source>
</evidence>
<feature type="transmembrane region" description="Helical" evidence="6">
    <location>
        <begin position="328"/>
        <end position="350"/>
    </location>
</feature>
<feature type="transmembrane region" description="Helical" evidence="6">
    <location>
        <begin position="228"/>
        <end position="247"/>
    </location>
</feature>
<feature type="transmembrane region" description="Helical" evidence="6">
    <location>
        <begin position="198"/>
        <end position="216"/>
    </location>
</feature>
<dbReference type="Proteomes" id="UP001648503">
    <property type="component" value="Unassembled WGS sequence"/>
</dbReference>
<evidence type="ECO:0000256" key="4">
    <source>
        <dbReference type="ARBA" id="ARBA00022989"/>
    </source>
</evidence>
<comment type="caution">
    <text evidence="7">The sequence shown here is derived from an EMBL/GenBank/DDBJ whole genome shotgun (WGS) entry which is preliminary data.</text>
</comment>
<comment type="similarity">
    <text evidence="2">Belongs to the TDE1 family.</text>
</comment>
<feature type="transmembrane region" description="Helical" evidence="6">
    <location>
        <begin position="59"/>
        <end position="82"/>
    </location>
</feature>
<feature type="transmembrane region" description="Helical" evidence="6">
    <location>
        <begin position="278"/>
        <end position="297"/>
    </location>
</feature>
<keyword evidence="3 6" id="KW-0812">Transmembrane</keyword>
<keyword evidence="8" id="KW-1185">Reference proteome</keyword>
<dbReference type="Pfam" id="PF03348">
    <property type="entry name" value="Serinc"/>
    <property type="match status" value="2"/>
</dbReference>
<keyword evidence="5 6" id="KW-0472">Membrane</keyword>
<dbReference type="PANTHER" id="PTHR10383">
    <property type="entry name" value="SERINE INCORPORATOR"/>
    <property type="match status" value="1"/>
</dbReference>
<evidence type="ECO:0000256" key="1">
    <source>
        <dbReference type="ARBA" id="ARBA00004141"/>
    </source>
</evidence>
<dbReference type="EMBL" id="JAFCIX010000431">
    <property type="protein sequence ID" value="KAH6590605.1"/>
    <property type="molecule type" value="Genomic_DNA"/>
</dbReference>